<dbReference type="Proteomes" id="UP001178508">
    <property type="component" value="Chromosome 8"/>
</dbReference>
<dbReference type="EMBL" id="OY660871">
    <property type="protein sequence ID" value="CAJ1061701.1"/>
    <property type="molecule type" value="Genomic_DNA"/>
</dbReference>
<feature type="region of interest" description="Disordered" evidence="1">
    <location>
        <begin position="25"/>
        <end position="63"/>
    </location>
</feature>
<name>A0AAV1FJQ4_XYRNO</name>
<gene>
    <name evidence="2" type="ORF">XNOV1_A041952</name>
</gene>
<feature type="compositionally biased region" description="Basic residues" evidence="1">
    <location>
        <begin position="26"/>
        <end position="39"/>
    </location>
</feature>
<accession>A0AAV1FJQ4</accession>
<sequence length="106" mass="11270">MSGAISRRLTVEVANSRCPSAPRAAKWVRSRVRGSHRHKDPNGVTKDVQEAPLRLGEPPRGSLPSLLCQPAGTLTTRARAVATEPCVGGLGRMCGLIVIIRCSKCA</sequence>
<proteinExistence type="predicted"/>
<reference evidence="2" key="1">
    <citation type="submission" date="2023-08" db="EMBL/GenBank/DDBJ databases">
        <authorList>
            <person name="Alioto T."/>
            <person name="Alioto T."/>
            <person name="Gomez Garrido J."/>
        </authorList>
    </citation>
    <scope>NUCLEOTIDE SEQUENCE</scope>
</reference>
<evidence type="ECO:0000313" key="2">
    <source>
        <dbReference type="EMBL" id="CAJ1061701.1"/>
    </source>
</evidence>
<keyword evidence="3" id="KW-1185">Reference proteome</keyword>
<dbReference type="AlphaFoldDB" id="A0AAV1FJQ4"/>
<organism evidence="2 3">
    <name type="scientific">Xyrichtys novacula</name>
    <name type="common">Pearly razorfish</name>
    <name type="synonym">Hemipteronotus novacula</name>
    <dbReference type="NCBI Taxonomy" id="13765"/>
    <lineage>
        <taxon>Eukaryota</taxon>
        <taxon>Metazoa</taxon>
        <taxon>Chordata</taxon>
        <taxon>Craniata</taxon>
        <taxon>Vertebrata</taxon>
        <taxon>Euteleostomi</taxon>
        <taxon>Actinopterygii</taxon>
        <taxon>Neopterygii</taxon>
        <taxon>Teleostei</taxon>
        <taxon>Neoteleostei</taxon>
        <taxon>Acanthomorphata</taxon>
        <taxon>Eupercaria</taxon>
        <taxon>Labriformes</taxon>
        <taxon>Labridae</taxon>
        <taxon>Xyrichtys</taxon>
    </lineage>
</organism>
<protein>
    <submittedName>
        <fullName evidence="2">Uncharacterized protein</fullName>
    </submittedName>
</protein>
<evidence type="ECO:0000256" key="1">
    <source>
        <dbReference type="SAM" id="MobiDB-lite"/>
    </source>
</evidence>
<evidence type="ECO:0000313" key="3">
    <source>
        <dbReference type="Proteomes" id="UP001178508"/>
    </source>
</evidence>